<organism evidence="13 14">
    <name type="scientific">Hymenobacter swuensis DY53</name>
    <dbReference type="NCBI Taxonomy" id="1227739"/>
    <lineage>
        <taxon>Bacteria</taxon>
        <taxon>Pseudomonadati</taxon>
        <taxon>Bacteroidota</taxon>
        <taxon>Cytophagia</taxon>
        <taxon>Cytophagales</taxon>
        <taxon>Hymenobacteraceae</taxon>
        <taxon>Hymenobacter</taxon>
    </lineage>
</organism>
<dbReference type="SUPFAM" id="SSF56235">
    <property type="entry name" value="N-terminal nucleophile aminohydrolases (Ntn hydrolases)"/>
    <property type="match status" value="1"/>
</dbReference>
<evidence type="ECO:0000256" key="12">
    <source>
        <dbReference type="SAM" id="SignalP"/>
    </source>
</evidence>
<dbReference type="GO" id="GO:0103068">
    <property type="term" value="F:leukotriene C4 gamma-glutamyl transferase activity"/>
    <property type="evidence" value="ECO:0007669"/>
    <property type="project" value="UniProtKB-EC"/>
</dbReference>
<dbReference type="EMBL" id="CP007145">
    <property type="protein sequence ID" value="AHJ96607.1"/>
    <property type="molecule type" value="Genomic_DNA"/>
</dbReference>
<dbReference type="KEGG" id="hsw:Hsw_1012"/>
<dbReference type="InterPro" id="IPR051792">
    <property type="entry name" value="GGT_bact"/>
</dbReference>
<evidence type="ECO:0000256" key="4">
    <source>
        <dbReference type="ARBA" id="ARBA00022679"/>
    </source>
</evidence>
<keyword evidence="5 11" id="KW-0378">Hydrolase</keyword>
<dbReference type="GO" id="GO:0006751">
    <property type="term" value="P:glutathione catabolic process"/>
    <property type="evidence" value="ECO:0007669"/>
    <property type="project" value="UniProtKB-UniRule"/>
</dbReference>
<dbReference type="Pfam" id="PF01019">
    <property type="entry name" value="G_glu_transpept"/>
    <property type="match status" value="2"/>
</dbReference>
<feature type="binding site" evidence="10">
    <location>
        <position position="113"/>
    </location>
    <ligand>
        <name>L-glutamate</name>
        <dbReference type="ChEBI" id="CHEBI:29985"/>
    </ligand>
</feature>
<evidence type="ECO:0000313" key="13">
    <source>
        <dbReference type="EMBL" id="AHJ96607.1"/>
    </source>
</evidence>
<evidence type="ECO:0000256" key="10">
    <source>
        <dbReference type="PIRSR" id="PIRSR600101-2"/>
    </source>
</evidence>
<comment type="similarity">
    <text evidence="3 11">Belongs to the gamma-glutamyltransferase family.</text>
</comment>
<dbReference type="eggNOG" id="COG0405">
    <property type="taxonomic scope" value="Bacteria"/>
</dbReference>
<comment type="catalytic activity">
    <reaction evidence="1 11">
        <text>an S-substituted glutathione + H2O = an S-substituted L-cysteinylglycine + L-glutamate</text>
        <dbReference type="Rhea" id="RHEA:59468"/>
        <dbReference type="ChEBI" id="CHEBI:15377"/>
        <dbReference type="ChEBI" id="CHEBI:29985"/>
        <dbReference type="ChEBI" id="CHEBI:90779"/>
        <dbReference type="ChEBI" id="CHEBI:143103"/>
        <dbReference type="EC" id="3.4.19.13"/>
    </reaction>
</comment>
<dbReference type="EC" id="2.3.2.2" evidence="11"/>
<dbReference type="RefSeq" id="WP_044001278.1">
    <property type="nucleotide sequence ID" value="NZ_CP007145.1"/>
</dbReference>
<keyword evidence="6 11" id="KW-0865">Zymogen</keyword>
<evidence type="ECO:0000313" key="14">
    <source>
        <dbReference type="Proteomes" id="UP000019423"/>
    </source>
</evidence>
<dbReference type="PANTHER" id="PTHR43199:SF1">
    <property type="entry name" value="GLUTATHIONE HYDROLASE PROENZYME"/>
    <property type="match status" value="1"/>
</dbReference>
<feature type="binding site" evidence="10">
    <location>
        <position position="470"/>
    </location>
    <ligand>
        <name>L-glutamate</name>
        <dbReference type="ChEBI" id="CHEBI:29985"/>
    </ligand>
</feature>
<name>W8EXW0_9BACT</name>
<protein>
    <recommendedName>
        <fullName evidence="11">Glutathione hydrolase proenzyme</fullName>
        <ecNumber evidence="11">2.3.2.2</ecNumber>
        <ecNumber evidence="11">3.4.19.13</ecNumber>
    </recommendedName>
    <component>
        <recommendedName>
            <fullName evidence="11">Glutathione hydrolase large chain</fullName>
        </recommendedName>
    </component>
    <component>
        <recommendedName>
            <fullName evidence="11">Glutathione hydrolase small chain</fullName>
        </recommendedName>
    </component>
</protein>
<keyword evidence="7 11" id="KW-0012">Acyltransferase</keyword>
<dbReference type="PANTHER" id="PTHR43199">
    <property type="entry name" value="GLUTATHIONE HYDROLASE"/>
    <property type="match status" value="1"/>
</dbReference>
<dbReference type="InterPro" id="IPR043137">
    <property type="entry name" value="GGT_ssub_C"/>
</dbReference>
<evidence type="ECO:0000256" key="6">
    <source>
        <dbReference type="ARBA" id="ARBA00023145"/>
    </source>
</evidence>
<keyword evidence="12" id="KW-0732">Signal</keyword>
<dbReference type="PRINTS" id="PR01210">
    <property type="entry name" value="GGTRANSPTASE"/>
</dbReference>
<sequence>MRHRIPFLLLTALTACTTAPPSATAPGLTTATLAAPIPAATPVVAAKAMVVSAHPEATRIGVEILQKGGNAYDAAVAVQFALAVAFPVAGNIGGGGFLLYRGTDGQEGALDFRETAPAAASRDMYLDAQGNVIPNLSTRGHLAAGVPGTVAGMWVLHQKLGKLPWKDVVQPAVDLAAKGVVLTAKEAAGLNNTTFFTSDGGHIEWVKEAKEFSKHVALWIREVDSIGNGPVVVPPAQIAALYNPYKRPSSAWQPGDTLRLRTLAATLSRIRDQGKAGFYEGKTANLLVAEMQRGKGIITKQDLLKYEPKWRTPLHGRYRGYEVLTFPPPSSGGVALLQMLQMLEPYNLGRAGWHSPQATHWITEAQRRVYADRATYLGDPDFGKVPVPQLLEKDYNWRRMATTLPYRATPSAQVTAGANLPGYESDQTTHYNVVDAQGNAVSCTTTLNGAYGSKVVVAGAGFLLNNEMDDFSSKPGTPNSYGLVGGAANAIAPGKRMLSSMTPAILTRGKKLALVTGTPGGSTIITSVLQSILNVVDYGMNAQQAVAAPRLHHQWLPDQLDVEAGALLPAAQDTLRARGYILNPRNAWGRVEIIRVLPDGRLEGGADPRGDDAAAGY</sequence>
<dbReference type="NCBIfam" id="TIGR00066">
    <property type="entry name" value="g_glut_trans"/>
    <property type="match status" value="1"/>
</dbReference>
<dbReference type="OrthoDB" id="9781342at2"/>
<dbReference type="InterPro" id="IPR043138">
    <property type="entry name" value="GGT_lsub"/>
</dbReference>
<evidence type="ECO:0000256" key="1">
    <source>
        <dbReference type="ARBA" id="ARBA00001049"/>
    </source>
</evidence>
<dbReference type="STRING" id="1227739.Hsw_1012"/>
<dbReference type="GO" id="GO:0036374">
    <property type="term" value="F:glutathione hydrolase activity"/>
    <property type="evidence" value="ECO:0007669"/>
    <property type="project" value="UniProtKB-UniRule"/>
</dbReference>
<dbReference type="Gene3D" id="1.10.246.130">
    <property type="match status" value="1"/>
</dbReference>
<dbReference type="InterPro" id="IPR000101">
    <property type="entry name" value="GGT_peptidase"/>
</dbReference>
<accession>W8EXW0</accession>
<dbReference type="Proteomes" id="UP000019423">
    <property type="component" value="Chromosome"/>
</dbReference>
<evidence type="ECO:0000256" key="5">
    <source>
        <dbReference type="ARBA" id="ARBA00022801"/>
    </source>
</evidence>
<comment type="catalytic activity">
    <reaction evidence="8 11">
        <text>an N-terminal (5-L-glutamyl)-[peptide] + an alpha-amino acid = 5-L-glutamyl amino acid + an N-terminal L-alpha-aminoacyl-[peptide]</text>
        <dbReference type="Rhea" id="RHEA:23904"/>
        <dbReference type="Rhea" id="RHEA-COMP:9780"/>
        <dbReference type="Rhea" id="RHEA-COMP:9795"/>
        <dbReference type="ChEBI" id="CHEBI:77644"/>
        <dbReference type="ChEBI" id="CHEBI:78597"/>
        <dbReference type="ChEBI" id="CHEBI:78599"/>
        <dbReference type="ChEBI" id="CHEBI:78608"/>
        <dbReference type="EC" id="2.3.2.2"/>
    </reaction>
</comment>
<evidence type="ECO:0000256" key="2">
    <source>
        <dbReference type="ARBA" id="ARBA00001089"/>
    </source>
</evidence>
<dbReference type="HOGENOM" id="CLU_014813_0_3_10"/>
<keyword evidence="14" id="KW-1185">Reference proteome</keyword>
<evidence type="ECO:0000256" key="11">
    <source>
        <dbReference type="RuleBase" id="RU368036"/>
    </source>
</evidence>
<dbReference type="GO" id="GO:0006750">
    <property type="term" value="P:glutathione biosynthetic process"/>
    <property type="evidence" value="ECO:0007669"/>
    <property type="project" value="UniProtKB-KW"/>
</dbReference>
<evidence type="ECO:0000256" key="7">
    <source>
        <dbReference type="ARBA" id="ARBA00023315"/>
    </source>
</evidence>
<feature type="binding site" evidence="10">
    <location>
        <position position="521"/>
    </location>
    <ligand>
        <name>L-glutamate</name>
        <dbReference type="ChEBI" id="CHEBI:29985"/>
    </ligand>
</feature>
<keyword evidence="11" id="KW-0317">Glutathione biosynthesis</keyword>
<feature type="binding site" evidence="10">
    <location>
        <begin position="499"/>
        <end position="500"/>
    </location>
    <ligand>
        <name>L-glutamate</name>
        <dbReference type="ChEBI" id="CHEBI:29985"/>
    </ligand>
</feature>
<comment type="pathway">
    <text evidence="11">Sulfur metabolism; glutathione metabolism.</text>
</comment>
<evidence type="ECO:0000256" key="8">
    <source>
        <dbReference type="ARBA" id="ARBA00047417"/>
    </source>
</evidence>
<keyword evidence="4 11" id="KW-0808">Transferase</keyword>
<feature type="signal peptide" evidence="12">
    <location>
        <begin position="1"/>
        <end position="25"/>
    </location>
</feature>
<gene>
    <name evidence="13" type="ORF">Hsw_1012</name>
</gene>
<comment type="catalytic activity">
    <reaction evidence="2 11">
        <text>glutathione + H2O = L-cysteinylglycine + L-glutamate</text>
        <dbReference type="Rhea" id="RHEA:28807"/>
        <dbReference type="ChEBI" id="CHEBI:15377"/>
        <dbReference type="ChEBI" id="CHEBI:29985"/>
        <dbReference type="ChEBI" id="CHEBI:57925"/>
        <dbReference type="ChEBI" id="CHEBI:61694"/>
        <dbReference type="EC" id="3.4.19.13"/>
    </reaction>
</comment>
<feature type="binding site" evidence="10">
    <location>
        <begin position="446"/>
        <end position="448"/>
    </location>
    <ligand>
        <name>L-glutamate</name>
        <dbReference type="ChEBI" id="CHEBI:29985"/>
    </ligand>
</feature>
<dbReference type="AlphaFoldDB" id="W8EXW0"/>
<comment type="subunit">
    <text evidence="11">This enzyme consists of two polypeptide chains, which are synthesized in precursor form from a single polypeptide.</text>
</comment>
<comment type="PTM">
    <text evidence="11">Cleaved by autocatalysis into a large and a small subunit.</text>
</comment>
<proteinExistence type="inferred from homology"/>
<dbReference type="PATRIC" id="fig|1227739.3.peg.1258"/>
<evidence type="ECO:0000256" key="9">
    <source>
        <dbReference type="PIRSR" id="PIRSR600101-1"/>
    </source>
</evidence>
<dbReference type="EC" id="3.4.19.13" evidence="11"/>
<dbReference type="InterPro" id="IPR029055">
    <property type="entry name" value="Ntn_hydrolases_N"/>
</dbReference>
<dbReference type="UniPathway" id="UPA00204"/>
<dbReference type="PROSITE" id="PS51257">
    <property type="entry name" value="PROKAR_LIPOPROTEIN"/>
    <property type="match status" value="1"/>
</dbReference>
<feature type="active site" description="Nucleophile" evidence="9">
    <location>
        <position position="428"/>
    </location>
</feature>
<reference evidence="13 14" key="1">
    <citation type="submission" date="2014-01" db="EMBL/GenBank/DDBJ databases">
        <title>Complete genome sequence of ionizing-radiation resistance bacterium Hymenobacter swuensis DY53.</title>
        <authorList>
            <person name="Jung J.-H."/>
            <person name="Jeong S.-W."/>
            <person name="Joe M.-H."/>
            <person name="Cho y.-j."/>
            <person name="Kim M.-K."/>
            <person name="Lim S.-Y."/>
        </authorList>
    </citation>
    <scope>NUCLEOTIDE SEQUENCE [LARGE SCALE GENOMIC DNA]</scope>
    <source>
        <strain evidence="13 14">DY53</strain>
    </source>
</reference>
<evidence type="ECO:0000256" key="3">
    <source>
        <dbReference type="ARBA" id="ARBA00009381"/>
    </source>
</evidence>
<dbReference type="Gene3D" id="3.60.20.40">
    <property type="match status" value="1"/>
</dbReference>
<feature type="chain" id="PRO_5004907840" description="Glutathione hydrolase proenzyme" evidence="12">
    <location>
        <begin position="26"/>
        <end position="617"/>
    </location>
</feature>